<dbReference type="RefSeq" id="WP_226746841.1">
    <property type="nucleotide sequence ID" value="NZ_JAJATZ010000001.1"/>
</dbReference>
<gene>
    <name evidence="2" type="ORF">LGQ03_00640</name>
</gene>
<reference evidence="2" key="1">
    <citation type="submission" date="2021-10" db="EMBL/GenBank/DDBJ databases">
        <title>Loktanella gaetbuli sp. nov., isolated from a tidal flat.</title>
        <authorList>
            <person name="Park S."/>
            <person name="Yoon J.-H."/>
        </authorList>
    </citation>
    <scope>NUCLEOTIDE SEQUENCE</scope>
    <source>
        <strain evidence="2">TSTF-M6</strain>
    </source>
</reference>
<dbReference type="Pfam" id="PF04391">
    <property type="entry name" value="DUF533"/>
    <property type="match status" value="1"/>
</dbReference>
<comment type="caution">
    <text evidence="2">The sequence shown here is derived from an EMBL/GenBank/DDBJ whole genome shotgun (WGS) entry which is preliminary data.</text>
</comment>
<dbReference type="InterPro" id="IPR029024">
    <property type="entry name" value="TerB-like"/>
</dbReference>
<dbReference type="InterPro" id="IPR007486">
    <property type="entry name" value="YebE"/>
</dbReference>
<dbReference type="EMBL" id="JAJATZ010000001">
    <property type="protein sequence ID" value="MCB5197738.1"/>
    <property type="molecule type" value="Genomic_DNA"/>
</dbReference>
<dbReference type="SUPFAM" id="SSF158682">
    <property type="entry name" value="TerB-like"/>
    <property type="match status" value="1"/>
</dbReference>
<evidence type="ECO:0000313" key="3">
    <source>
        <dbReference type="Proteomes" id="UP001138961"/>
    </source>
</evidence>
<protein>
    <submittedName>
        <fullName evidence="2">Tellurite resistance TerB family protein</fullName>
    </submittedName>
</protein>
<keyword evidence="3" id="KW-1185">Reference proteome</keyword>
<dbReference type="CDD" id="cd07178">
    <property type="entry name" value="terB_like_YebE"/>
    <property type="match status" value="1"/>
</dbReference>
<evidence type="ECO:0000256" key="1">
    <source>
        <dbReference type="SAM" id="MobiDB-lite"/>
    </source>
</evidence>
<feature type="compositionally biased region" description="Gly residues" evidence="1">
    <location>
        <begin position="40"/>
        <end position="54"/>
    </location>
</feature>
<name>A0ABS8BPT7_9RHOB</name>
<dbReference type="Proteomes" id="UP001138961">
    <property type="component" value="Unassembled WGS sequence"/>
</dbReference>
<sequence>MSLMKTLARVAVGVAVAKGAASLTRSAKQGKSGTMLDDMLGGGSRSAGGKTGSGGLGGLLESLQGAKTGTRSAGSSGGLAGMLGGLTGGGSGGGALGGLAGAGGLGGLLGGLAGASSNGGGGFGRTLNSQFQQTPEDPIEPTAEQEGLAAVMLVAMVQAAKADGQMDETERHRIMEHLDDATAEERAFVEQAMAADISVAQLAEMVPVGAEAQVYAMALAAIDLDHIKEAEFLRDFADQLQLETETVNDIHRQTGAPVLFG</sequence>
<accession>A0ABS8BPT7</accession>
<proteinExistence type="predicted"/>
<organism evidence="2 3">
    <name type="scientific">Loktanella gaetbuli</name>
    <dbReference type="NCBI Taxonomy" id="2881335"/>
    <lineage>
        <taxon>Bacteria</taxon>
        <taxon>Pseudomonadati</taxon>
        <taxon>Pseudomonadota</taxon>
        <taxon>Alphaproteobacteria</taxon>
        <taxon>Rhodobacterales</taxon>
        <taxon>Roseobacteraceae</taxon>
        <taxon>Loktanella</taxon>
    </lineage>
</organism>
<evidence type="ECO:0000313" key="2">
    <source>
        <dbReference type="EMBL" id="MCB5197738.1"/>
    </source>
</evidence>
<feature type="region of interest" description="Disordered" evidence="1">
    <location>
        <begin position="27"/>
        <end position="54"/>
    </location>
</feature>